<keyword evidence="2" id="KW-1133">Transmembrane helix</keyword>
<comment type="caution">
    <text evidence="3">The sequence shown here is derived from an EMBL/GenBank/DDBJ whole genome shotgun (WGS) entry which is preliminary data.</text>
</comment>
<feature type="compositionally biased region" description="Low complexity" evidence="1">
    <location>
        <begin position="146"/>
        <end position="162"/>
    </location>
</feature>
<sequence>MAPRLVSHASGELRSRPWRATDARLPGGLTLSSRYHVVNRRMISHCRLLIPLLLFYLRLIAPILLGLLRLPPPAYATVHRVSPPSTTSLPPPTSLEPGFSPPSTTSLPPPTSSGFTPPSTTTATTDIDLTWVFSTLHRILHPITPASSSSSYPTPPFSYSTPSTPPLPPPQARLPSMNPPHWGPPYSFEPTPPTFSFPSPTGFIPAPPLFEPPVVYLLDRTAPAHSEPESALWCVAKTFGSRPDHQEARTTLVGPGPTVKRCSQTETAISQTHCLHMLPMHSIVTGKEQKWAEVPVNLAVPPCLSPLTQVIMGAISSTSNWEFPFT</sequence>
<feature type="transmembrane region" description="Helical" evidence="2">
    <location>
        <begin position="48"/>
        <end position="68"/>
    </location>
</feature>
<organism evidence="3 4">
    <name type="scientific">Centaurea solstitialis</name>
    <name type="common">yellow star-thistle</name>
    <dbReference type="NCBI Taxonomy" id="347529"/>
    <lineage>
        <taxon>Eukaryota</taxon>
        <taxon>Viridiplantae</taxon>
        <taxon>Streptophyta</taxon>
        <taxon>Embryophyta</taxon>
        <taxon>Tracheophyta</taxon>
        <taxon>Spermatophyta</taxon>
        <taxon>Magnoliopsida</taxon>
        <taxon>eudicotyledons</taxon>
        <taxon>Gunneridae</taxon>
        <taxon>Pentapetalae</taxon>
        <taxon>asterids</taxon>
        <taxon>campanulids</taxon>
        <taxon>Asterales</taxon>
        <taxon>Asteraceae</taxon>
        <taxon>Carduoideae</taxon>
        <taxon>Cardueae</taxon>
        <taxon>Centaureinae</taxon>
        <taxon>Centaurea</taxon>
    </lineage>
</organism>
<keyword evidence="2" id="KW-0472">Membrane</keyword>
<accession>A0AA38U560</accession>
<protein>
    <submittedName>
        <fullName evidence="3">Uncharacterized protein</fullName>
    </submittedName>
</protein>
<keyword evidence="4" id="KW-1185">Reference proteome</keyword>
<reference evidence="3" key="1">
    <citation type="submission" date="2023-03" db="EMBL/GenBank/DDBJ databases">
        <title>Chromosome-scale reference genome and RAD-based genetic map of yellow starthistle (Centaurea solstitialis) reveal putative structural variation and QTLs associated with invader traits.</title>
        <authorList>
            <person name="Reatini B."/>
            <person name="Cang F.A."/>
            <person name="Jiang Q."/>
            <person name="Mckibben M.T.W."/>
            <person name="Barker M.S."/>
            <person name="Rieseberg L.H."/>
            <person name="Dlugosch K.M."/>
        </authorList>
    </citation>
    <scope>NUCLEOTIDE SEQUENCE</scope>
    <source>
        <strain evidence="3">CAN-66</strain>
        <tissue evidence="3">Leaf</tissue>
    </source>
</reference>
<dbReference type="AlphaFoldDB" id="A0AA38U560"/>
<evidence type="ECO:0000256" key="1">
    <source>
        <dbReference type="SAM" id="MobiDB-lite"/>
    </source>
</evidence>
<proteinExistence type="predicted"/>
<keyword evidence="2" id="KW-0812">Transmembrane</keyword>
<feature type="compositionally biased region" description="Low complexity" evidence="1">
    <location>
        <begin position="95"/>
        <end position="121"/>
    </location>
</feature>
<dbReference type="Proteomes" id="UP001172457">
    <property type="component" value="Chromosome 2"/>
</dbReference>
<gene>
    <name evidence="3" type="ORF">OSB04_007848</name>
</gene>
<dbReference type="EMBL" id="JARYMX010000002">
    <property type="protein sequence ID" value="KAJ9562688.1"/>
    <property type="molecule type" value="Genomic_DNA"/>
</dbReference>
<evidence type="ECO:0000256" key="2">
    <source>
        <dbReference type="SAM" id="Phobius"/>
    </source>
</evidence>
<feature type="non-terminal residue" evidence="3">
    <location>
        <position position="1"/>
    </location>
</feature>
<evidence type="ECO:0000313" key="3">
    <source>
        <dbReference type="EMBL" id="KAJ9562688.1"/>
    </source>
</evidence>
<evidence type="ECO:0000313" key="4">
    <source>
        <dbReference type="Proteomes" id="UP001172457"/>
    </source>
</evidence>
<feature type="region of interest" description="Disordered" evidence="1">
    <location>
        <begin position="80"/>
        <end position="121"/>
    </location>
</feature>
<feature type="region of interest" description="Disordered" evidence="1">
    <location>
        <begin position="146"/>
        <end position="168"/>
    </location>
</feature>
<name>A0AA38U560_9ASTR</name>